<feature type="compositionally biased region" description="Basic and acidic residues" evidence="1">
    <location>
        <begin position="1"/>
        <end position="20"/>
    </location>
</feature>
<reference evidence="2" key="1">
    <citation type="submission" date="2020-02" db="EMBL/GenBank/DDBJ databases">
        <authorList>
            <person name="Meier V. D."/>
        </authorList>
    </citation>
    <scope>NUCLEOTIDE SEQUENCE</scope>
    <source>
        <strain evidence="2">AVDCRST_MAG27</strain>
    </source>
</reference>
<evidence type="ECO:0000256" key="1">
    <source>
        <dbReference type="SAM" id="MobiDB-lite"/>
    </source>
</evidence>
<gene>
    <name evidence="2" type="ORF">AVDCRST_MAG27-1006</name>
</gene>
<organism evidence="2">
    <name type="scientific">uncultured Craurococcus sp</name>
    <dbReference type="NCBI Taxonomy" id="1135998"/>
    <lineage>
        <taxon>Bacteria</taxon>
        <taxon>Pseudomonadati</taxon>
        <taxon>Pseudomonadota</taxon>
        <taxon>Alphaproteobacteria</taxon>
        <taxon>Acetobacterales</taxon>
        <taxon>Acetobacteraceae</taxon>
        <taxon>Craurococcus</taxon>
        <taxon>environmental samples</taxon>
    </lineage>
</organism>
<feature type="non-terminal residue" evidence="2">
    <location>
        <position position="161"/>
    </location>
</feature>
<sequence>EGRPQGHRASEHPAHQRADGDQPVLPPCADPPPLGRDQAWQARIRRIDRGDAPCRLAHRAYPVPRRAAEPAAAEPGAGRADGGGDPPRRHGHRGEGDGRPARGHRLCRERPRLRLARPAAEDPRERGGACRLPRPAVRPDQADRHRALHPAQQRGRARPGI</sequence>
<feature type="non-terminal residue" evidence="2">
    <location>
        <position position="1"/>
    </location>
</feature>
<feature type="region of interest" description="Disordered" evidence="1">
    <location>
        <begin position="1"/>
        <end position="40"/>
    </location>
</feature>
<keyword evidence="2" id="KW-0560">Oxidoreductase</keyword>
<feature type="compositionally biased region" description="Low complexity" evidence="1">
    <location>
        <begin position="69"/>
        <end position="78"/>
    </location>
</feature>
<feature type="compositionally biased region" description="Basic and acidic residues" evidence="1">
    <location>
        <begin position="93"/>
        <end position="112"/>
    </location>
</feature>
<feature type="compositionally biased region" description="Pro residues" evidence="1">
    <location>
        <begin position="24"/>
        <end position="34"/>
    </location>
</feature>
<dbReference type="AlphaFoldDB" id="A0A6J4HSB5"/>
<protein>
    <submittedName>
        <fullName evidence="2">Bacterioferritin</fullName>
        <ecNumber evidence="2">1.16.3.1</ecNumber>
    </submittedName>
</protein>
<feature type="compositionally biased region" description="Basic and acidic residues" evidence="1">
    <location>
        <begin position="119"/>
        <end position="128"/>
    </location>
</feature>
<proteinExistence type="predicted"/>
<dbReference type="GO" id="GO:0004322">
    <property type="term" value="F:ferroxidase activity"/>
    <property type="evidence" value="ECO:0007669"/>
    <property type="project" value="UniProtKB-EC"/>
</dbReference>
<name>A0A6J4HSB5_9PROT</name>
<evidence type="ECO:0000313" key="2">
    <source>
        <dbReference type="EMBL" id="CAA9232045.1"/>
    </source>
</evidence>
<dbReference type="EC" id="1.16.3.1" evidence="2"/>
<feature type="region of interest" description="Disordered" evidence="1">
    <location>
        <begin position="58"/>
        <end position="161"/>
    </location>
</feature>
<accession>A0A6J4HSB5</accession>
<dbReference type="EMBL" id="CADCTD010000045">
    <property type="protein sequence ID" value="CAA9232045.1"/>
    <property type="molecule type" value="Genomic_DNA"/>
</dbReference>